<dbReference type="AlphaFoldDB" id="A0A343TLG9"/>
<dbReference type="KEGG" id="hdf:AArcSl_2319"/>
<dbReference type="Pfam" id="PF01980">
    <property type="entry name" value="TrmO_N"/>
    <property type="match status" value="1"/>
</dbReference>
<dbReference type="PANTHER" id="PTHR12818:SF0">
    <property type="entry name" value="TRNA (ADENINE(37)-N6)-METHYLTRANSFERASE"/>
    <property type="match status" value="1"/>
</dbReference>
<dbReference type="PROSITE" id="PS51668">
    <property type="entry name" value="TSAA_2"/>
    <property type="match status" value="1"/>
</dbReference>
<dbReference type="NCBIfam" id="TIGR00104">
    <property type="entry name" value="tRNA_TsaA"/>
    <property type="match status" value="1"/>
</dbReference>
<evidence type="ECO:0000313" key="5">
    <source>
        <dbReference type="Proteomes" id="UP000263012"/>
    </source>
</evidence>
<accession>A0A343TLG9</accession>
<protein>
    <recommendedName>
        <fullName evidence="3">TsaA-like domain-containing protein</fullName>
    </recommendedName>
</protein>
<evidence type="ECO:0000256" key="1">
    <source>
        <dbReference type="ARBA" id="ARBA00022691"/>
    </source>
</evidence>
<dbReference type="RefSeq" id="WP_119819345.1">
    <property type="nucleotide sequence ID" value="NZ_CP025066.1"/>
</dbReference>
<dbReference type="Proteomes" id="UP000263012">
    <property type="component" value="Chromosome"/>
</dbReference>
<dbReference type="InterPro" id="IPR036413">
    <property type="entry name" value="YaeB-like_sf"/>
</dbReference>
<dbReference type="InterPro" id="IPR040372">
    <property type="entry name" value="YaeB-like"/>
</dbReference>
<feature type="domain" description="TsaA-like" evidence="3">
    <location>
        <begin position="12"/>
        <end position="144"/>
    </location>
</feature>
<gene>
    <name evidence="4" type="ORF">AArcSl_2319</name>
</gene>
<evidence type="ECO:0000313" key="4">
    <source>
        <dbReference type="EMBL" id="AUX09941.1"/>
    </source>
</evidence>
<dbReference type="CDD" id="cd09281">
    <property type="entry name" value="UPF0066"/>
    <property type="match status" value="1"/>
</dbReference>
<dbReference type="PANTHER" id="PTHR12818">
    <property type="entry name" value="TRNA (ADENINE(37)-N6)-METHYLTRANSFERASE"/>
    <property type="match status" value="1"/>
</dbReference>
<keyword evidence="5" id="KW-1185">Reference proteome</keyword>
<name>A0A343TLG9_9EURY</name>
<comment type="similarity">
    <text evidence="2">Belongs to the tRNA methyltransferase O family.</text>
</comment>
<evidence type="ECO:0000256" key="2">
    <source>
        <dbReference type="ARBA" id="ARBA00033753"/>
    </source>
</evidence>
<dbReference type="SUPFAM" id="SSF118196">
    <property type="entry name" value="YaeB-like"/>
    <property type="match status" value="1"/>
</dbReference>
<dbReference type="InterPro" id="IPR036414">
    <property type="entry name" value="YaeB_N_sf"/>
</dbReference>
<proteinExistence type="inferred from homology"/>
<dbReference type="Gene3D" id="2.40.30.70">
    <property type="entry name" value="YaeB-like"/>
    <property type="match status" value="1"/>
</dbReference>
<dbReference type="EMBL" id="CP025066">
    <property type="protein sequence ID" value="AUX09941.1"/>
    <property type="molecule type" value="Genomic_DNA"/>
</dbReference>
<dbReference type="GeneID" id="37878676"/>
<evidence type="ECO:0000259" key="3">
    <source>
        <dbReference type="PROSITE" id="PS51668"/>
    </source>
</evidence>
<sequence>MAPDNSENGIEYEPIGVIHTPYDSLEGMPIQPTGARGTRGTVVLDEEYADGLADLEGFSHCYLLYHFHGSDGDARTTVEPFLNASERGLFSTRAPRRPNAIGLSVVRIESVDGSTLKVRDVDVLDGTPLLDIKPFVPAFDVPSEVEAGWIDEADEDPERRRSDDRFL</sequence>
<dbReference type="InterPro" id="IPR023370">
    <property type="entry name" value="TrmO-like_N"/>
</dbReference>
<keyword evidence="1" id="KW-0949">S-adenosyl-L-methionine</keyword>
<organism evidence="4 5">
    <name type="scientific">Halalkaliarchaeum desulfuricum</name>
    <dbReference type="NCBI Taxonomy" id="2055893"/>
    <lineage>
        <taxon>Archaea</taxon>
        <taxon>Methanobacteriati</taxon>
        <taxon>Methanobacteriota</taxon>
        <taxon>Stenosarchaea group</taxon>
        <taxon>Halobacteria</taxon>
        <taxon>Halobacteriales</taxon>
        <taxon>Haloferacaceae</taxon>
        <taxon>Halalkaliarchaeum</taxon>
    </lineage>
</organism>
<reference evidence="5" key="1">
    <citation type="submission" date="2017-11" db="EMBL/GenBank/DDBJ databases">
        <title>Phenotypic and genomic properties of facultatively anaerobic sulfur-reducing natronoarchaea from hypersaline soda lakes.</title>
        <authorList>
            <person name="Sorokin D.Y."/>
            <person name="Kublanov I.V."/>
            <person name="Roman P."/>
            <person name="Sinninghe Damste J.S."/>
            <person name="Golyshin P.N."/>
            <person name="Rojo D."/>
            <person name="Ciordia S."/>
            <person name="Mena M.D.C."/>
            <person name="Ferrer M."/>
            <person name="Messina E."/>
            <person name="Smedile F."/>
            <person name="La Spada G."/>
            <person name="La Cono V."/>
            <person name="Yakimov M.M."/>
        </authorList>
    </citation>
    <scope>NUCLEOTIDE SEQUENCE [LARGE SCALE GENOMIC DNA]</scope>
    <source>
        <strain evidence="5">AArc-Sl</strain>
    </source>
</reference>
<dbReference type="OrthoDB" id="40408at2157"/>